<sequence length="520" mass="57471">MAKYLRPLDTWGRVMLAMHNTKVYKNVQVGARLQLQNVSSHPTIKCIPTCKAQWQALLAGPLTWLVQQHPSLSVVIGDHLSGEPAYWQLPSIDLVQLVHYETIQYATEMCMVIEAKHTLSFDTANQDMPLWRLFVVHILEDDTFFLIFCFHHSIADGGSFVALGEQLVERLNLEATTTTITTVSHSVRPGDDLHLIVPSINKPLPPSLEMRVNCKPGLKTIFSALAPILMPGFIRRFVETQYWAGDFDVCAENPHETQVGYVTLSEAETLQALKAAKEHKMTLHALLMAAAAFATKAVFMSSGSDTSNVRTNEVLRTGTVVNLRQLVAPAIDRFDLGNYASDTLHKDLSVEMDTPFWEVAQFYAQELATKARSPAGVQLLLEFVGLCGLMPRHPGGIEESLCALGRSFQHGRQASLRCSNVGRAWDQKTAPPQGDHRAFFKVLEAVFSQSAPDNSSAMTLNVVTANSRLAIAGTWQKTAIAGRDRGDRMVQMMKRILVDATTSGGGGIVFKDMLLRSSKR</sequence>
<dbReference type="InterPro" id="IPR023213">
    <property type="entry name" value="CAT-like_dom_sf"/>
</dbReference>
<keyword evidence="2" id="KW-1185">Reference proteome</keyword>
<dbReference type="SUPFAM" id="SSF52777">
    <property type="entry name" value="CoA-dependent acyltransferases"/>
    <property type="match status" value="2"/>
</dbReference>
<gene>
    <name evidence="1" type="ORF">BG006_008609</name>
</gene>
<organism evidence="1 2">
    <name type="scientific">Podila minutissima</name>
    <dbReference type="NCBI Taxonomy" id="64525"/>
    <lineage>
        <taxon>Eukaryota</taxon>
        <taxon>Fungi</taxon>
        <taxon>Fungi incertae sedis</taxon>
        <taxon>Mucoromycota</taxon>
        <taxon>Mortierellomycotina</taxon>
        <taxon>Mortierellomycetes</taxon>
        <taxon>Mortierellales</taxon>
        <taxon>Mortierellaceae</taxon>
        <taxon>Podila</taxon>
    </lineage>
</organism>
<dbReference type="Gene3D" id="3.30.559.10">
    <property type="entry name" value="Chloramphenicol acetyltransferase-like domain"/>
    <property type="match status" value="1"/>
</dbReference>
<dbReference type="Proteomes" id="UP000696485">
    <property type="component" value="Unassembled WGS sequence"/>
</dbReference>
<dbReference type="PANTHER" id="PTHR28037:SF1">
    <property type="entry name" value="ALCOHOL O-ACETYLTRANSFERASE 1-RELATED"/>
    <property type="match status" value="1"/>
</dbReference>
<dbReference type="Gene3D" id="3.30.559.30">
    <property type="entry name" value="Nonribosomal peptide synthetase, condensation domain"/>
    <property type="match status" value="1"/>
</dbReference>
<dbReference type="InterPro" id="IPR010828">
    <property type="entry name" value="Atf2/Sli1-like"/>
</dbReference>
<accession>A0A9P5SFP9</accession>
<evidence type="ECO:0000313" key="2">
    <source>
        <dbReference type="Proteomes" id="UP000696485"/>
    </source>
</evidence>
<evidence type="ECO:0000313" key="1">
    <source>
        <dbReference type="EMBL" id="KAF9328163.1"/>
    </source>
</evidence>
<dbReference type="Pfam" id="PF07247">
    <property type="entry name" value="AATase"/>
    <property type="match status" value="1"/>
</dbReference>
<reference evidence="1" key="1">
    <citation type="journal article" date="2020" name="Fungal Divers.">
        <title>Resolving the Mortierellaceae phylogeny through synthesis of multi-gene phylogenetics and phylogenomics.</title>
        <authorList>
            <person name="Vandepol N."/>
            <person name="Liber J."/>
            <person name="Desiro A."/>
            <person name="Na H."/>
            <person name="Kennedy M."/>
            <person name="Barry K."/>
            <person name="Grigoriev I.V."/>
            <person name="Miller A.N."/>
            <person name="O'Donnell K."/>
            <person name="Stajich J.E."/>
            <person name="Bonito G."/>
        </authorList>
    </citation>
    <scope>NUCLEOTIDE SEQUENCE</scope>
    <source>
        <strain evidence="1">NVP1</strain>
    </source>
</reference>
<dbReference type="EMBL" id="JAAAUY010000591">
    <property type="protein sequence ID" value="KAF9328163.1"/>
    <property type="molecule type" value="Genomic_DNA"/>
</dbReference>
<dbReference type="InterPro" id="IPR052058">
    <property type="entry name" value="Alcohol_O-acetyltransferase"/>
</dbReference>
<name>A0A9P5SFP9_9FUNG</name>
<protein>
    <submittedName>
        <fullName evidence="1">Uncharacterized protein</fullName>
    </submittedName>
</protein>
<proteinExistence type="predicted"/>
<comment type="caution">
    <text evidence="1">The sequence shown here is derived from an EMBL/GenBank/DDBJ whole genome shotgun (WGS) entry which is preliminary data.</text>
</comment>
<dbReference type="PANTHER" id="PTHR28037">
    <property type="entry name" value="ALCOHOL O-ACETYLTRANSFERASE 1-RELATED"/>
    <property type="match status" value="1"/>
</dbReference>
<dbReference type="AlphaFoldDB" id="A0A9P5SFP9"/>